<dbReference type="EMBL" id="LAZR01023942">
    <property type="protein sequence ID" value="KKL76792.1"/>
    <property type="molecule type" value="Genomic_DNA"/>
</dbReference>
<protein>
    <submittedName>
        <fullName evidence="1">Uncharacterized protein</fullName>
    </submittedName>
</protein>
<evidence type="ECO:0000313" key="1">
    <source>
        <dbReference type="EMBL" id="KKL76792.1"/>
    </source>
</evidence>
<accession>A0A0F9HNV3</accession>
<name>A0A0F9HNV3_9ZZZZ</name>
<proteinExistence type="predicted"/>
<organism evidence="1">
    <name type="scientific">marine sediment metagenome</name>
    <dbReference type="NCBI Taxonomy" id="412755"/>
    <lineage>
        <taxon>unclassified sequences</taxon>
        <taxon>metagenomes</taxon>
        <taxon>ecological metagenomes</taxon>
    </lineage>
</organism>
<sequence length="95" mass="10527">MKLESYTLTGGLTPDQIDLMRDKAIDLVEKVGLQVPHEGLLGRLQGINGVSIDKATRMVKFRSDLVLKAISEIQFPLPDYYEDGWVISGGAHQTK</sequence>
<gene>
    <name evidence="1" type="ORF">LCGC14_2041370</name>
</gene>
<reference evidence="1" key="1">
    <citation type="journal article" date="2015" name="Nature">
        <title>Complex archaea that bridge the gap between prokaryotes and eukaryotes.</title>
        <authorList>
            <person name="Spang A."/>
            <person name="Saw J.H."/>
            <person name="Jorgensen S.L."/>
            <person name="Zaremba-Niedzwiedzka K."/>
            <person name="Martijn J."/>
            <person name="Lind A.E."/>
            <person name="van Eijk R."/>
            <person name="Schleper C."/>
            <person name="Guy L."/>
            <person name="Ettema T.J."/>
        </authorList>
    </citation>
    <scope>NUCLEOTIDE SEQUENCE</scope>
</reference>
<comment type="caution">
    <text evidence="1">The sequence shown here is derived from an EMBL/GenBank/DDBJ whole genome shotgun (WGS) entry which is preliminary data.</text>
</comment>
<feature type="non-terminal residue" evidence="1">
    <location>
        <position position="95"/>
    </location>
</feature>
<dbReference type="Gene3D" id="3.20.20.480">
    <property type="entry name" value="Trimethylamine methyltransferase-like"/>
    <property type="match status" value="1"/>
</dbReference>
<dbReference type="AlphaFoldDB" id="A0A0F9HNV3"/>
<dbReference type="InterPro" id="IPR038601">
    <property type="entry name" value="MttB-like_sf"/>
</dbReference>